<organism evidence="5 6">
    <name type="scientific">Segniliparus rotundus (strain ATCC BAA-972 / CDC 1076 / CIP 108378 / DSM 44985 / JCM 13578)</name>
    <dbReference type="NCBI Taxonomy" id="640132"/>
    <lineage>
        <taxon>Bacteria</taxon>
        <taxon>Bacillati</taxon>
        <taxon>Actinomycetota</taxon>
        <taxon>Actinomycetes</taxon>
        <taxon>Mycobacteriales</taxon>
        <taxon>Segniliparaceae</taxon>
        <taxon>Segniliparus</taxon>
    </lineage>
</organism>
<dbReference type="SUPFAM" id="SSF53474">
    <property type="entry name" value="alpha/beta-Hydrolases"/>
    <property type="match status" value="1"/>
</dbReference>
<dbReference type="EMBL" id="CP001958">
    <property type="protein sequence ID" value="ADG97013.1"/>
    <property type="molecule type" value="Genomic_DNA"/>
</dbReference>
<evidence type="ECO:0000313" key="5">
    <source>
        <dbReference type="EMBL" id="ADG97013.1"/>
    </source>
</evidence>
<feature type="domain" description="AB hydrolase-1" evidence="4">
    <location>
        <begin position="118"/>
        <end position="505"/>
    </location>
</feature>
<comment type="similarity">
    <text evidence="1">Belongs to the peptidase S33 family.</text>
</comment>
<dbReference type="AlphaFoldDB" id="D6ZCH1"/>
<dbReference type="Proteomes" id="UP000002247">
    <property type="component" value="Chromosome"/>
</dbReference>
<keyword evidence="3" id="KW-0378">Hydrolase</keyword>
<evidence type="ECO:0000313" key="6">
    <source>
        <dbReference type="Proteomes" id="UP000002247"/>
    </source>
</evidence>
<dbReference type="MEROPS" id="S33.023"/>
<evidence type="ECO:0000256" key="3">
    <source>
        <dbReference type="ARBA" id="ARBA00022801"/>
    </source>
</evidence>
<dbReference type="KEGG" id="srt:Srot_0529"/>
<dbReference type="HOGENOM" id="CLU_013364_3_1_11"/>
<accession>D6ZCH1</accession>
<dbReference type="PANTHER" id="PTHR43248:SF29">
    <property type="entry name" value="TRIPEPTIDYL AMINOPEPTIDASE"/>
    <property type="match status" value="1"/>
</dbReference>
<dbReference type="GO" id="GO:0016787">
    <property type="term" value="F:hydrolase activity"/>
    <property type="evidence" value="ECO:0007669"/>
    <property type="project" value="UniProtKB-KW"/>
</dbReference>
<evidence type="ECO:0000259" key="4">
    <source>
        <dbReference type="Pfam" id="PF00561"/>
    </source>
</evidence>
<evidence type="ECO:0000256" key="1">
    <source>
        <dbReference type="ARBA" id="ARBA00010088"/>
    </source>
</evidence>
<keyword evidence="2" id="KW-0732">Signal</keyword>
<dbReference type="InterPro" id="IPR051601">
    <property type="entry name" value="Serine_prot/Carboxylest_S33"/>
</dbReference>
<dbReference type="STRING" id="640132.Srot_0529"/>
<dbReference type="Gene3D" id="3.40.50.1820">
    <property type="entry name" value="alpha/beta hydrolase"/>
    <property type="match status" value="1"/>
</dbReference>
<dbReference type="RefSeq" id="WP_013137469.1">
    <property type="nucleotide sequence ID" value="NC_014168.1"/>
</dbReference>
<dbReference type="eggNOG" id="COG0596">
    <property type="taxonomic scope" value="Bacteria"/>
</dbReference>
<dbReference type="InterPro" id="IPR029058">
    <property type="entry name" value="AB_hydrolase_fold"/>
</dbReference>
<reference evidence="5 6" key="1">
    <citation type="journal article" date="2010" name="Stand. Genomic Sci.">
        <title>Complete genome sequence of Segniliparus rotundus type strain (CDC 1076).</title>
        <authorList>
            <person name="Sikorski J."/>
            <person name="Lapidus A."/>
            <person name="Copeland A."/>
            <person name="Misra M."/>
            <person name="Glavina Del Rio T."/>
            <person name="Nolan M."/>
            <person name="Lucas S."/>
            <person name="Chen F."/>
            <person name="Tice H."/>
            <person name="Cheng J.F."/>
            <person name="Jando M."/>
            <person name="Schneider S."/>
            <person name="Bruce D."/>
            <person name="Goodwin L."/>
            <person name="Pitluck S."/>
            <person name="Liolios K."/>
            <person name="Mikhailova N."/>
            <person name="Pati A."/>
            <person name="Ivanova N."/>
            <person name="Mavromatis K."/>
            <person name="Chen A."/>
            <person name="Palaniappan K."/>
            <person name="Chertkov O."/>
            <person name="Land M."/>
            <person name="Hauser L."/>
            <person name="Chang Y.J."/>
            <person name="Jeffries C.D."/>
            <person name="Brettin T."/>
            <person name="Detter J.C."/>
            <person name="Han C."/>
            <person name="Rohde M."/>
            <person name="Goker M."/>
            <person name="Bristow J."/>
            <person name="Eisen J.A."/>
            <person name="Markowitz V."/>
            <person name="Hugenholtz P."/>
            <person name="Kyrpides N.C."/>
            <person name="Klenk H.P."/>
        </authorList>
    </citation>
    <scope>NUCLEOTIDE SEQUENCE [LARGE SCALE GENOMIC DNA]</scope>
    <source>
        <strain evidence="6">ATCC BAA-972 / CDC 1076 / CIP 108378 / DSM 44985 / JCM 13578</strain>
    </source>
</reference>
<gene>
    <name evidence="5" type="ordered locus">Srot_0529</name>
</gene>
<name>D6ZCH1_SEGRD</name>
<evidence type="ECO:0000256" key="2">
    <source>
        <dbReference type="ARBA" id="ARBA00022729"/>
    </source>
</evidence>
<dbReference type="Pfam" id="PF00561">
    <property type="entry name" value="Abhydrolase_1"/>
    <property type="match status" value="1"/>
</dbReference>
<protein>
    <submittedName>
        <fullName evidence="5">TAP domain protein</fullName>
    </submittedName>
</protein>
<dbReference type="PANTHER" id="PTHR43248">
    <property type="entry name" value="2-SUCCINYL-6-HYDROXY-2,4-CYCLOHEXADIENE-1-CARBOXYLATE SYNTHASE"/>
    <property type="match status" value="1"/>
</dbReference>
<dbReference type="InterPro" id="IPR000073">
    <property type="entry name" value="AB_hydrolase_1"/>
</dbReference>
<proteinExistence type="inferred from homology"/>
<sequence length="531" mass="56764">MKEVFSVAAWGGAFLGKSGPRRARALAIVSATAAAAGVALVACPRSASAPDMPEALKPFYDQQVVWGSCQGYVADFKPSPRTECAMVKVPVDYQNPKGESAQIAVYRIKAAGQKIGSLLFNPGGPGGSGVGFVSGSASALVKLDIAQRFDLVGFDPRGIGHSTPSVHCLSDKEQDALRALNDNDYTPAGIARQETRNKDYAQKCAQRTGANFLAHVNSMDVARDMDVLRQALGDEKLNYVGYSYGTRIGTDYAELFPTHVRAMVLDGALDPNESPVDKLVNQAKGFEDAFRIFAADCATQDHCPLGNDPAQADEKFRALVLPLIEHPVNTRDGRGLGYSDAVLGTIQALYSKQLWVALREGLTEVKAGSGNILQLLSDLYMDRDSKSGHYSNEQDANIAVRCVDDAPTTDRSVVDQMDVQGRKVAPFEDDERGTGHGALDPCAFWPVKPTIAPTISSPPVGLPKIVVVSTTNDPATPYQAGVELAKQLGASLITYNGTQHTVSLQDQSQCVDNAVQQYLIDLKSPADGLTC</sequence>
<keyword evidence="6" id="KW-1185">Reference proteome</keyword>